<dbReference type="InterPro" id="IPR016755">
    <property type="entry name" value="UCP019302"/>
</dbReference>
<dbReference type="AlphaFoldDB" id="A0A5J4YN69"/>
<keyword evidence="1" id="KW-0812">Transmembrane</keyword>
<dbReference type="OrthoDB" id="10267212at2759"/>
<evidence type="ECO:0000313" key="3">
    <source>
        <dbReference type="Proteomes" id="UP000324585"/>
    </source>
</evidence>
<reference evidence="3" key="1">
    <citation type="journal article" date="2019" name="Nat. Commun.">
        <title>Expansion of phycobilisome linker gene families in mesophilic red algae.</title>
        <authorList>
            <person name="Lee J."/>
            <person name="Kim D."/>
            <person name="Bhattacharya D."/>
            <person name="Yoon H.S."/>
        </authorList>
    </citation>
    <scope>NUCLEOTIDE SEQUENCE [LARGE SCALE GENOMIC DNA]</scope>
    <source>
        <strain evidence="3">CCMP 1328</strain>
    </source>
</reference>
<protein>
    <submittedName>
        <fullName evidence="2">Uncharacterized protein</fullName>
    </submittedName>
</protein>
<dbReference type="Proteomes" id="UP000324585">
    <property type="component" value="Unassembled WGS sequence"/>
</dbReference>
<dbReference type="EMBL" id="VRMN01000010">
    <property type="protein sequence ID" value="KAA8492113.1"/>
    <property type="molecule type" value="Genomic_DNA"/>
</dbReference>
<organism evidence="2 3">
    <name type="scientific">Porphyridium purpureum</name>
    <name type="common">Red alga</name>
    <name type="synonym">Porphyridium cruentum</name>
    <dbReference type="NCBI Taxonomy" id="35688"/>
    <lineage>
        <taxon>Eukaryota</taxon>
        <taxon>Rhodophyta</taxon>
        <taxon>Bangiophyceae</taxon>
        <taxon>Porphyridiales</taxon>
        <taxon>Porphyridiaceae</taxon>
        <taxon>Porphyridium</taxon>
    </lineage>
</organism>
<proteinExistence type="predicted"/>
<keyword evidence="3" id="KW-1185">Reference proteome</keyword>
<evidence type="ECO:0000256" key="1">
    <source>
        <dbReference type="SAM" id="Phobius"/>
    </source>
</evidence>
<name>A0A5J4YN69_PORPP</name>
<gene>
    <name evidence="2" type="ORF">FVE85_3551</name>
</gene>
<evidence type="ECO:0000313" key="2">
    <source>
        <dbReference type="EMBL" id="KAA8492113.1"/>
    </source>
</evidence>
<comment type="caution">
    <text evidence="2">The sequence shown here is derived from an EMBL/GenBank/DDBJ whole genome shotgun (WGS) entry which is preliminary data.</text>
</comment>
<accession>A0A5J4YN69</accession>
<feature type="transmembrane region" description="Helical" evidence="1">
    <location>
        <begin position="75"/>
        <end position="95"/>
    </location>
</feature>
<keyword evidence="1" id="KW-0472">Membrane</keyword>
<sequence length="211" mass="23033">MAFVATSVQAPVGSRLNYVEKLACTPRTRGCVPTQRGARLISAPRSVAMNAATGSAAPRGGIPGLWHRIHAKLGVFAWFVPLVVFAALFIGAFEYKQNELQKFKDTVAQLPATDHVSSIELLGLRDKYLRAPEFNTEVDNVEGKRASVAIYHALLSEFGVINARAAEKGLLLYGPFVEEARRKPGSHPNIDLLFRVLDEPQVVLVGQINTL</sequence>
<keyword evidence="1" id="KW-1133">Transmembrane helix</keyword>
<dbReference type="Pfam" id="PF10084">
    <property type="entry name" value="DUF2322"/>
    <property type="match status" value="1"/>
</dbReference>